<protein>
    <submittedName>
        <fullName evidence="5">GntR family transcriptional regulator</fullName>
    </submittedName>
</protein>
<dbReference type="Proteomes" id="UP000321250">
    <property type="component" value="Unassembled WGS sequence"/>
</dbReference>
<dbReference type="GO" id="GO:0003700">
    <property type="term" value="F:DNA-binding transcription factor activity"/>
    <property type="evidence" value="ECO:0007669"/>
    <property type="project" value="InterPro"/>
</dbReference>
<dbReference type="Gene3D" id="1.20.120.530">
    <property type="entry name" value="GntR ligand-binding domain-like"/>
    <property type="match status" value="1"/>
</dbReference>
<dbReference type="SUPFAM" id="SSF48008">
    <property type="entry name" value="GntR ligand-binding domain-like"/>
    <property type="match status" value="1"/>
</dbReference>
<evidence type="ECO:0000256" key="2">
    <source>
        <dbReference type="ARBA" id="ARBA00023125"/>
    </source>
</evidence>
<dbReference type="Gene3D" id="1.10.10.10">
    <property type="entry name" value="Winged helix-like DNA-binding domain superfamily/Winged helix DNA-binding domain"/>
    <property type="match status" value="1"/>
</dbReference>
<keyword evidence="3" id="KW-0804">Transcription</keyword>
<dbReference type="InterPro" id="IPR008920">
    <property type="entry name" value="TF_FadR/GntR_C"/>
</dbReference>
<evidence type="ECO:0000256" key="1">
    <source>
        <dbReference type="ARBA" id="ARBA00023015"/>
    </source>
</evidence>
<dbReference type="Pfam" id="PF00392">
    <property type="entry name" value="GntR"/>
    <property type="match status" value="1"/>
</dbReference>
<keyword evidence="6" id="KW-1185">Reference proteome</keyword>
<dbReference type="InterPro" id="IPR036388">
    <property type="entry name" value="WH-like_DNA-bd_sf"/>
</dbReference>
<dbReference type="SMART" id="SM00345">
    <property type="entry name" value="HTH_GNTR"/>
    <property type="match status" value="1"/>
</dbReference>
<dbReference type="PANTHER" id="PTHR43537">
    <property type="entry name" value="TRANSCRIPTIONAL REGULATOR, GNTR FAMILY"/>
    <property type="match status" value="1"/>
</dbReference>
<dbReference type="PANTHER" id="PTHR43537:SF49">
    <property type="entry name" value="TRANSCRIPTIONAL REGULATORY PROTEIN"/>
    <property type="match status" value="1"/>
</dbReference>
<dbReference type="GO" id="GO:0003677">
    <property type="term" value="F:DNA binding"/>
    <property type="evidence" value="ECO:0007669"/>
    <property type="project" value="UniProtKB-KW"/>
</dbReference>
<organism evidence="5 6">
    <name type="scientific">Sphingomonas ginsenosidivorax</name>
    <dbReference type="NCBI Taxonomy" id="862135"/>
    <lineage>
        <taxon>Bacteria</taxon>
        <taxon>Pseudomonadati</taxon>
        <taxon>Pseudomonadota</taxon>
        <taxon>Alphaproteobacteria</taxon>
        <taxon>Sphingomonadales</taxon>
        <taxon>Sphingomonadaceae</taxon>
        <taxon>Sphingomonas</taxon>
    </lineage>
</organism>
<reference evidence="5 6" key="1">
    <citation type="journal article" date="2013" name="Antonie Van Leeuwenhoek">
        <title>Sphingomonas ginsenosidivorax sp. nov., with the ability to transform ginsenosides.</title>
        <authorList>
            <person name="Jin X.F."/>
            <person name="Kim J.K."/>
            <person name="Liu Q.M."/>
            <person name="Kang M.S."/>
            <person name="He D."/>
            <person name="Jin F.X."/>
            <person name="Kim S.C."/>
            <person name="Im W.T."/>
        </authorList>
    </citation>
    <scope>NUCLEOTIDE SEQUENCE [LARGE SCALE GENOMIC DNA]</scope>
    <source>
        <strain evidence="5 6">KHI67</strain>
    </source>
</reference>
<evidence type="ECO:0000313" key="5">
    <source>
        <dbReference type="EMBL" id="TXC70745.1"/>
    </source>
</evidence>
<dbReference type="EMBL" id="VOQR01000001">
    <property type="protein sequence ID" value="TXC70745.1"/>
    <property type="molecule type" value="Genomic_DNA"/>
</dbReference>
<dbReference type="PRINTS" id="PR00035">
    <property type="entry name" value="HTHGNTR"/>
</dbReference>
<dbReference type="RefSeq" id="WP_147081345.1">
    <property type="nucleotide sequence ID" value="NZ_VOQR01000001.1"/>
</dbReference>
<dbReference type="Pfam" id="PF07729">
    <property type="entry name" value="FCD"/>
    <property type="match status" value="1"/>
</dbReference>
<dbReference type="InterPro" id="IPR011711">
    <property type="entry name" value="GntR_C"/>
</dbReference>
<sequence length="230" mass="25472">MADSDPDDTGLLSDRIRNALTDAISSGELAPGATLDEQQLAARYGASRTPVREALRQLAASGMVEVRPRRGVIVRHVTADEVMDMFETMAELEAVCVRLATYRITPLERSRLLRIHEASEAAVSSNDVDAYDAINREFHEAIYRAAHNDVLAEQAIAVRTRLNAFRRMQLRQDHRLASSREEHDSVMRAIAEGDGDLAARRMRAHMLNAASALDSYIAHQDIALSNPSKP</sequence>
<gene>
    <name evidence="5" type="ORF">FSB78_07190</name>
</gene>
<evidence type="ECO:0000313" key="6">
    <source>
        <dbReference type="Proteomes" id="UP000321250"/>
    </source>
</evidence>
<dbReference type="CDD" id="cd07377">
    <property type="entry name" value="WHTH_GntR"/>
    <property type="match status" value="1"/>
</dbReference>
<dbReference type="SUPFAM" id="SSF46785">
    <property type="entry name" value="Winged helix' DNA-binding domain"/>
    <property type="match status" value="1"/>
</dbReference>
<dbReference type="AlphaFoldDB" id="A0A5C6UFB3"/>
<feature type="domain" description="HTH gntR-type" evidence="4">
    <location>
        <begin position="10"/>
        <end position="77"/>
    </location>
</feature>
<dbReference type="OrthoDB" id="9789310at2"/>
<dbReference type="PROSITE" id="PS50949">
    <property type="entry name" value="HTH_GNTR"/>
    <property type="match status" value="1"/>
</dbReference>
<evidence type="ECO:0000256" key="3">
    <source>
        <dbReference type="ARBA" id="ARBA00023163"/>
    </source>
</evidence>
<keyword evidence="2" id="KW-0238">DNA-binding</keyword>
<name>A0A5C6UFB3_9SPHN</name>
<accession>A0A5C6UFB3</accession>
<dbReference type="SMART" id="SM00895">
    <property type="entry name" value="FCD"/>
    <property type="match status" value="1"/>
</dbReference>
<proteinExistence type="predicted"/>
<keyword evidence="1" id="KW-0805">Transcription regulation</keyword>
<dbReference type="InterPro" id="IPR000524">
    <property type="entry name" value="Tscrpt_reg_HTH_GntR"/>
</dbReference>
<evidence type="ECO:0000259" key="4">
    <source>
        <dbReference type="PROSITE" id="PS50949"/>
    </source>
</evidence>
<dbReference type="InterPro" id="IPR036390">
    <property type="entry name" value="WH_DNA-bd_sf"/>
</dbReference>
<comment type="caution">
    <text evidence="5">The sequence shown here is derived from an EMBL/GenBank/DDBJ whole genome shotgun (WGS) entry which is preliminary data.</text>
</comment>